<comment type="subcellular location">
    <subcellularLocation>
        <location evidence="2 10">Nucleus</location>
        <location evidence="2 10">Nucleolus</location>
    </subcellularLocation>
</comment>
<comment type="caution">
    <text evidence="13">The sequence shown here is derived from an EMBL/GenBank/DDBJ whole genome shotgun (WGS) entry which is preliminary data.</text>
</comment>
<evidence type="ECO:0000259" key="12">
    <source>
        <dbReference type="Pfam" id="PF22916"/>
    </source>
</evidence>
<dbReference type="EMBL" id="AZHD01000033">
    <property type="protein sequence ID" value="OAA53236.1"/>
    <property type="molecule type" value="Genomic_DNA"/>
</dbReference>
<proteinExistence type="inferred from homology"/>
<dbReference type="PANTHER" id="PTHR12933">
    <property type="entry name" value="ORF PROTEIN-RELATED"/>
    <property type="match status" value="1"/>
</dbReference>
<dbReference type="GO" id="GO:0000462">
    <property type="term" value="P:maturation of SSU-rRNA from tricistronic rRNA transcript (SSU-rRNA, 5.8S rRNA, LSU-rRNA)"/>
    <property type="evidence" value="ECO:0007669"/>
    <property type="project" value="TreeGrafter"/>
</dbReference>
<dbReference type="Pfam" id="PF22916">
    <property type="entry name" value="UTP25_NTPase-like"/>
    <property type="match status" value="1"/>
</dbReference>
<evidence type="ECO:0000256" key="9">
    <source>
        <dbReference type="ARBA" id="ARBA00023274"/>
    </source>
</evidence>
<comment type="subunit">
    <text evidence="4 10">Component of the ribosomal small subunit (SSU) processome composed of at least 40 protein subunits and snoRNA U3.</text>
</comment>
<sequence>MASLHAVNHILKTRDRVIKNSEKLANMIRKSHESNLQGAYETMGDDRENGTGDADCRDQGFTRPKVLMLLPTRQACARMVEVICSICQPQQQENRKRFDDAYVSEGQILSKDLPADFCDLFKGNDDDMFRLGLKFTRKGIKYFAQFYNSDIILASPLGLRMAMGSDDNAASSLAGKKTRAKTDYDFLSSIEVVILDQADALLMQNWEHVEYIFNHLNLLPRETRGYDIGRLRSWYLEEQAKYYRQTVVFSAFSTPALTELFRRFCHNWTGKVRVQPVEYVGVVGRLGVRGLKQTFSRFDSPTVEGDPDARFDYFIKAVVPTFILKGFTVGSARPLGNASNGVLVFIPSYLDFVRVRNWFSTAAAAANVSFGAISEYATVSEASRAMSHFLTGRHRVLLYTERAHHFRRHQINGVRTVILYGVPENPIFYAEITGGFLARSQQSQRLELSHGVVRAMFSKYDLTKLERIVGTRRVGKMIHERSDTFVFEEERTS</sequence>
<evidence type="ECO:0000259" key="11">
    <source>
        <dbReference type="Pfam" id="PF06862"/>
    </source>
</evidence>
<evidence type="ECO:0000313" key="14">
    <source>
        <dbReference type="Proteomes" id="UP000076874"/>
    </source>
</evidence>
<feature type="domain" description="UTP25 C-terminal" evidence="11">
    <location>
        <begin position="290"/>
        <end position="487"/>
    </location>
</feature>
<dbReference type="InterPro" id="IPR027417">
    <property type="entry name" value="P-loop_NTPase"/>
</dbReference>
<dbReference type="OrthoDB" id="10264378at2759"/>
<dbReference type="PANTHER" id="PTHR12933:SF0">
    <property type="entry name" value="U3 SMALL NUCLEOLAR RNA-ASSOCIATED PROTEIN 25 HOMOLOG"/>
    <property type="match status" value="1"/>
</dbReference>
<comment type="function">
    <text evidence="1 10">DEAD-box RNA helicase-like protein required for pre-18S rRNA processing, specifically at sites A0, A1, and A2.</text>
</comment>
<dbReference type="InterPro" id="IPR053939">
    <property type="entry name" value="UTP25_C"/>
</dbReference>
<dbReference type="SUPFAM" id="SSF52540">
    <property type="entry name" value="P-loop containing nucleoside triphosphate hydrolases"/>
    <property type="match status" value="1"/>
</dbReference>
<name>A0A167LLU5_9HYPO</name>
<organism evidence="13 14">
    <name type="scientific">Niveomyces insectorum RCEF 264</name>
    <dbReference type="NCBI Taxonomy" id="1081102"/>
    <lineage>
        <taxon>Eukaryota</taxon>
        <taxon>Fungi</taxon>
        <taxon>Dikarya</taxon>
        <taxon>Ascomycota</taxon>
        <taxon>Pezizomycotina</taxon>
        <taxon>Sordariomycetes</taxon>
        <taxon>Hypocreomycetidae</taxon>
        <taxon>Hypocreales</taxon>
        <taxon>Cordycipitaceae</taxon>
        <taxon>Niveomyces</taxon>
    </lineage>
</organism>
<dbReference type="InterPro" id="IPR010678">
    <property type="entry name" value="UTP25"/>
</dbReference>
<evidence type="ECO:0000256" key="3">
    <source>
        <dbReference type="ARBA" id="ARBA00009223"/>
    </source>
</evidence>
<dbReference type="Pfam" id="PF06862">
    <property type="entry name" value="Utp25_C"/>
    <property type="match status" value="1"/>
</dbReference>
<comment type="similarity">
    <text evidence="3 10">Belongs to the UTP25 family.</text>
</comment>
<keyword evidence="6 10" id="KW-0690">Ribosome biogenesis</keyword>
<gene>
    <name evidence="13" type="ORF">SPI_09476</name>
</gene>
<dbReference type="GO" id="GO:0032040">
    <property type="term" value="C:small-subunit processome"/>
    <property type="evidence" value="ECO:0007669"/>
    <property type="project" value="TreeGrafter"/>
</dbReference>
<evidence type="ECO:0000256" key="1">
    <source>
        <dbReference type="ARBA" id="ARBA00002883"/>
    </source>
</evidence>
<dbReference type="InterPro" id="IPR053940">
    <property type="entry name" value="UTP25_NTPase-like"/>
</dbReference>
<evidence type="ECO:0000256" key="8">
    <source>
        <dbReference type="ARBA" id="ARBA00023242"/>
    </source>
</evidence>
<protein>
    <recommendedName>
        <fullName evidence="5 10">U3 small nucleolar RNA-associated protein 25</fullName>
        <shortName evidence="10">U3 snoRNA-associated protein 25</shortName>
    </recommendedName>
</protein>
<reference evidence="13 14" key="1">
    <citation type="journal article" date="2016" name="Genome Biol. Evol.">
        <title>Divergent and convergent evolution of fungal pathogenicity.</title>
        <authorList>
            <person name="Shang Y."/>
            <person name="Xiao G."/>
            <person name="Zheng P."/>
            <person name="Cen K."/>
            <person name="Zhan S."/>
            <person name="Wang C."/>
        </authorList>
    </citation>
    <scope>NUCLEOTIDE SEQUENCE [LARGE SCALE GENOMIC DNA]</scope>
    <source>
        <strain evidence="13 14">RCEF 264</strain>
    </source>
</reference>
<keyword evidence="9 10" id="KW-0687">Ribonucleoprotein</keyword>
<evidence type="ECO:0000256" key="4">
    <source>
        <dbReference type="ARBA" id="ARBA00011192"/>
    </source>
</evidence>
<accession>A0A167LLU5</accession>
<dbReference type="Proteomes" id="UP000076874">
    <property type="component" value="Unassembled WGS sequence"/>
</dbReference>
<evidence type="ECO:0000256" key="10">
    <source>
        <dbReference type="RuleBase" id="RU365070"/>
    </source>
</evidence>
<dbReference type="AlphaFoldDB" id="A0A167LLU5"/>
<dbReference type="Gene3D" id="3.40.50.300">
    <property type="entry name" value="P-loop containing nucleotide triphosphate hydrolases"/>
    <property type="match status" value="1"/>
</dbReference>
<dbReference type="STRING" id="1081102.A0A167LLU5"/>
<keyword evidence="14" id="KW-1185">Reference proteome</keyword>
<evidence type="ECO:0000256" key="6">
    <source>
        <dbReference type="ARBA" id="ARBA00022517"/>
    </source>
</evidence>
<dbReference type="GO" id="GO:0019843">
    <property type="term" value="F:rRNA binding"/>
    <property type="evidence" value="ECO:0007669"/>
    <property type="project" value="TreeGrafter"/>
</dbReference>
<keyword evidence="8 10" id="KW-0539">Nucleus</keyword>
<evidence type="ECO:0000256" key="7">
    <source>
        <dbReference type="ARBA" id="ARBA00022552"/>
    </source>
</evidence>
<evidence type="ECO:0000313" key="13">
    <source>
        <dbReference type="EMBL" id="OAA53236.1"/>
    </source>
</evidence>
<feature type="domain" description="UTP25 NTP hydrolase-like" evidence="12">
    <location>
        <begin position="2"/>
        <end position="272"/>
    </location>
</feature>
<dbReference type="GO" id="GO:0034511">
    <property type="term" value="F:U3 snoRNA binding"/>
    <property type="evidence" value="ECO:0007669"/>
    <property type="project" value="InterPro"/>
</dbReference>
<evidence type="ECO:0000256" key="5">
    <source>
        <dbReference type="ARBA" id="ARBA00015422"/>
    </source>
</evidence>
<evidence type="ECO:0000256" key="2">
    <source>
        <dbReference type="ARBA" id="ARBA00004604"/>
    </source>
</evidence>
<keyword evidence="7 10" id="KW-0698">rRNA processing</keyword>